<feature type="transmembrane region" description="Helical" evidence="8">
    <location>
        <begin position="160"/>
        <end position="183"/>
    </location>
</feature>
<dbReference type="Proteomes" id="UP000198406">
    <property type="component" value="Unassembled WGS sequence"/>
</dbReference>
<feature type="transmembrane region" description="Helical" evidence="8">
    <location>
        <begin position="229"/>
        <end position="253"/>
    </location>
</feature>
<keyword evidence="10" id="KW-1185">Reference proteome</keyword>
<dbReference type="GO" id="GO:0006857">
    <property type="term" value="P:oligopeptide transport"/>
    <property type="evidence" value="ECO:0007669"/>
    <property type="project" value="InterPro"/>
</dbReference>
<dbReference type="GO" id="GO:0022857">
    <property type="term" value="F:transmembrane transporter activity"/>
    <property type="evidence" value="ECO:0007669"/>
    <property type="project" value="InterPro"/>
</dbReference>
<dbReference type="InterPro" id="IPR036259">
    <property type="entry name" value="MFS_trans_sf"/>
</dbReference>
<organism evidence="9 10">
    <name type="scientific">Fistulifera solaris</name>
    <name type="common">Oleaginous diatom</name>
    <dbReference type="NCBI Taxonomy" id="1519565"/>
    <lineage>
        <taxon>Eukaryota</taxon>
        <taxon>Sar</taxon>
        <taxon>Stramenopiles</taxon>
        <taxon>Ochrophyta</taxon>
        <taxon>Bacillariophyta</taxon>
        <taxon>Bacillariophyceae</taxon>
        <taxon>Bacillariophycidae</taxon>
        <taxon>Naviculales</taxon>
        <taxon>Naviculaceae</taxon>
        <taxon>Fistulifera</taxon>
    </lineage>
</organism>
<comment type="similarity">
    <text evidence="2 6">Belongs to the major facilitator superfamily. Proton-dependent oligopeptide transporter (POT/PTR) (TC 2.A.17) family.</text>
</comment>
<dbReference type="PANTHER" id="PTHR11654">
    <property type="entry name" value="OLIGOPEPTIDE TRANSPORTER-RELATED"/>
    <property type="match status" value="1"/>
</dbReference>
<dbReference type="InterPro" id="IPR000109">
    <property type="entry name" value="POT_fam"/>
</dbReference>
<comment type="subcellular location">
    <subcellularLocation>
        <location evidence="1 6">Membrane</location>
        <topology evidence="1 6">Multi-pass membrane protein</topology>
    </subcellularLocation>
</comment>
<gene>
    <name evidence="9" type="ORF">FisN_12Hh032</name>
</gene>
<evidence type="ECO:0000313" key="10">
    <source>
        <dbReference type="Proteomes" id="UP000198406"/>
    </source>
</evidence>
<keyword evidence="6" id="KW-0813">Transport</keyword>
<evidence type="ECO:0000313" key="9">
    <source>
        <dbReference type="EMBL" id="GAX20187.1"/>
    </source>
</evidence>
<feature type="transmembrane region" description="Helical" evidence="8">
    <location>
        <begin position="204"/>
        <end position="223"/>
    </location>
</feature>
<feature type="transmembrane region" description="Helical" evidence="8">
    <location>
        <begin position="50"/>
        <end position="71"/>
    </location>
</feature>
<evidence type="ECO:0000256" key="6">
    <source>
        <dbReference type="RuleBase" id="RU003755"/>
    </source>
</evidence>
<evidence type="ECO:0000256" key="3">
    <source>
        <dbReference type="ARBA" id="ARBA00022692"/>
    </source>
</evidence>
<sequence>MTELDPEINNRAMSYSDDGSEDPNNAAPPGRPLRHVDSLGRVFYHSNNPMIYSVILILLVEWFERFSYYGVAYTQTLYLTGAYDKDWNAGLSAVEASSLVSLSTAMAYTTTFIGALLADSLLGDYKTILVGCIVFYLPSLALITLTTVPSWLGDSFPTNYLAFAVLLWWPAGTGIVKSCINVFGAKQFHPLLQSQLIEQYYVQYYMCINVGSLLGILIIPIIAQHSITQAYLVPCSLLCLGIMIFVSGSSRYVKVPPKGELCGKKSSRGNGDVGLLKLFRITVLIVPFCMAYSQMPTTFIIQGSVLRRAFGVIDAASLNSSDAASVLVFGYITGSIIYPALAERNLKIPTTYKFAIGSALGALAILWALFVEYRMHTVYAATGEAISVLWQTPCYILIGWGEIFAVSSAYEVAFTASPPSQKVLASALNIFCIGGIPNVLCIGLYRVCGQWFMNSSGKAHLNTIEDYVEAHVYKYFVVLFVILLFGIVVNILPGVRGYVESMEDQAAELLKTPMITKRTAGEQSPLLPKHLQQQSPLLYRTSSMRVGPPSLHPHRHQMQEKFEKRLKKYLPLMKNGVFRANQPVQQALSMARAQDDGSPQQDLKHKETL</sequence>
<feature type="transmembrane region" description="Helical" evidence="8">
    <location>
        <begin position="354"/>
        <end position="375"/>
    </location>
</feature>
<name>A0A1Z5K1Q8_FISSO</name>
<dbReference type="GO" id="GO:0016020">
    <property type="term" value="C:membrane"/>
    <property type="evidence" value="ECO:0007669"/>
    <property type="project" value="UniProtKB-SubCell"/>
</dbReference>
<evidence type="ECO:0000256" key="1">
    <source>
        <dbReference type="ARBA" id="ARBA00004141"/>
    </source>
</evidence>
<protein>
    <recommendedName>
        <fullName evidence="11">Solute carrier family 15 (Peptide/histidine transporter), member 3/4</fullName>
    </recommendedName>
</protein>
<dbReference type="SUPFAM" id="SSF103473">
    <property type="entry name" value="MFS general substrate transporter"/>
    <property type="match status" value="1"/>
</dbReference>
<dbReference type="Pfam" id="PF00854">
    <property type="entry name" value="PTR2"/>
    <property type="match status" value="2"/>
</dbReference>
<dbReference type="EMBL" id="BDSP01000144">
    <property type="protein sequence ID" value="GAX20187.1"/>
    <property type="molecule type" value="Genomic_DNA"/>
</dbReference>
<evidence type="ECO:0000256" key="4">
    <source>
        <dbReference type="ARBA" id="ARBA00022989"/>
    </source>
</evidence>
<evidence type="ECO:0000256" key="2">
    <source>
        <dbReference type="ARBA" id="ARBA00005982"/>
    </source>
</evidence>
<dbReference type="OrthoDB" id="8904098at2759"/>
<dbReference type="PROSITE" id="PS01023">
    <property type="entry name" value="PTR2_2"/>
    <property type="match status" value="1"/>
</dbReference>
<feature type="transmembrane region" description="Helical" evidence="8">
    <location>
        <begin position="91"/>
        <end position="116"/>
    </location>
</feature>
<feature type="transmembrane region" description="Helical" evidence="8">
    <location>
        <begin position="395"/>
        <end position="416"/>
    </location>
</feature>
<keyword evidence="4 8" id="KW-1133">Transmembrane helix</keyword>
<dbReference type="Gene3D" id="1.20.1250.20">
    <property type="entry name" value="MFS general substrate transporter like domains"/>
    <property type="match status" value="2"/>
</dbReference>
<feature type="transmembrane region" description="Helical" evidence="8">
    <location>
        <begin position="323"/>
        <end position="342"/>
    </location>
</feature>
<evidence type="ECO:0008006" key="11">
    <source>
        <dbReference type="Google" id="ProtNLM"/>
    </source>
</evidence>
<dbReference type="InterPro" id="IPR018456">
    <property type="entry name" value="PTR2_symporter_CS"/>
</dbReference>
<dbReference type="InParanoid" id="A0A1Z5K1Q8"/>
<feature type="region of interest" description="Disordered" evidence="7">
    <location>
        <begin position="1"/>
        <end position="31"/>
    </location>
</feature>
<feature type="transmembrane region" description="Helical" evidence="8">
    <location>
        <begin position="274"/>
        <end position="293"/>
    </location>
</feature>
<feature type="transmembrane region" description="Helical" evidence="8">
    <location>
        <begin position="128"/>
        <end position="148"/>
    </location>
</feature>
<reference evidence="9 10" key="1">
    <citation type="journal article" date="2015" name="Plant Cell">
        <title>Oil accumulation by the oleaginous diatom Fistulifera solaris as revealed by the genome and transcriptome.</title>
        <authorList>
            <person name="Tanaka T."/>
            <person name="Maeda Y."/>
            <person name="Veluchamy A."/>
            <person name="Tanaka M."/>
            <person name="Abida H."/>
            <person name="Marechal E."/>
            <person name="Bowler C."/>
            <person name="Muto M."/>
            <person name="Sunaga Y."/>
            <person name="Tanaka M."/>
            <person name="Yoshino T."/>
            <person name="Taniguchi T."/>
            <person name="Fukuda Y."/>
            <person name="Nemoto M."/>
            <person name="Matsumoto M."/>
            <person name="Wong P.S."/>
            <person name="Aburatani S."/>
            <person name="Fujibuchi W."/>
        </authorList>
    </citation>
    <scope>NUCLEOTIDE SEQUENCE [LARGE SCALE GENOMIC DNA]</scope>
    <source>
        <strain evidence="9 10">JPCC DA0580</strain>
    </source>
</reference>
<proteinExistence type="inferred from homology"/>
<keyword evidence="5 8" id="KW-0472">Membrane</keyword>
<evidence type="ECO:0000256" key="7">
    <source>
        <dbReference type="SAM" id="MobiDB-lite"/>
    </source>
</evidence>
<feature type="region of interest" description="Disordered" evidence="7">
    <location>
        <begin position="589"/>
        <end position="609"/>
    </location>
</feature>
<accession>A0A1Z5K1Q8</accession>
<evidence type="ECO:0000256" key="5">
    <source>
        <dbReference type="ARBA" id="ARBA00023136"/>
    </source>
</evidence>
<evidence type="ECO:0000256" key="8">
    <source>
        <dbReference type="SAM" id="Phobius"/>
    </source>
</evidence>
<keyword evidence="3 6" id="KW-0812">Transmembrane</keyword>
<feature type="transmembrane region" description="Helical" evidence="8">
    <location>
        <begin position="428"/>
        <end position="452"/>
    </location>
</feature>
<comment type="caution">
    <text evidence="9">The sequence shown here is derived from an EMBL/GenBank/DDBJ whole genome shotgun (WGS) entry which is preliminary data.</text>
</comment>
<dbReference type="AlphaFoldDB" id="A0A1Z5K1Q8"/>
<feature type="transmembrane region" description="Helical" evidence="8">
    <location>
        <begin position="472"/>
        <end position="492"/>
    </location>
</feature>